<dbReference type="PANTHER" id="PTHR35902:SF3">
    <property type="entry name" value="NPCBM-ASSOCIATED, NEW3 DOMAIN OF ALPHA-GALACTOSIDASE"/>
    <property type="match status" value="1"/>
</dbReference>
<proteinExistence type="predicted"/>
<keyword evidence="1" id="KW-0472">Membrane</keyword>
<protein>
    <recommendedName>
        <fullName evidence="4">CARDB domain-containing protein</fullName>
    </recommendedName>
</protein>
<keyword evidence="1" id="KW-0812">Transmembrane</keyword>
<feature type="transmembrane region" description="Helical" evidence="1">
    <location>
        <begin position="510"/>
        <end position="532"/>
    </location>
</feature>
<organism evidence="2 3">
    <name type="scientific">Candidatus Korarchaeum cryptofilum</name>
    <dbReference type="NCBI Taxonomy" id="498846"/>
    <lineage>
        <taxon>Archaea</taxon>
        <taxon>Thermoproteota</taxon>
        <taxon>Candidatus Korarchaeia</taxon>
        <taxon>Candidatus Korarchaeales</taxon>
        <taxon>Candidatus Korarchaeaceae</taxon>
        <taxon>Candidatus Korarchaeum</taxon>
    </lineage>
</organism>
<evidence type="ECO:0000313" key="2">
    <source>
        <dbReference type="EMBL" id="RSN69635.1"/>
    </source>
</evidence>
<dbReference type="PANTHER" id="PTHR35902">
    <property type="entry name" value="S-LAYER DOMAIN-LIKE PROTEIN-RELATED"/>
    <property type="match status" value="1"/>
</dbReference>
<comment type="caution">
    <text evidence="2">The sequence shown here is derived from an EMBL/GenBank/DDBJ whole genome shotgun (WGS) entry which is preliminary data.</text>
</comment>
<accession>A0A3R9PRH6</accession>
<dbReference type="AlphaFoldDB" id="A0A3R9PRH6"/>
<evidence type="ECO:0008006" key="4">
    <source>
        <dbReference type="Google" id="ProtNLM"/>
    </source>
</evidence>
<sequence>MSKSKLFFLFSLMFLLVLPSFYGEAKLWGLTLVDYRWGTREQPAIVYAGDGLVYITVTLRAYVAKDYTLSPFEATLEIPENLRSPNGEKVVRISPSLQTSKTKFTDGESFQLMFPLEVPSTAPPGIYEFNLNVSYRIFDSENYQVDSSYDLFTFNLEVRSASPVYVYLKGSAIEGDTSVLTLKVVNGGTEDVQISSIVLSSSFIRLLNPNVGNQVILSPNTSTVFQVGTFVERGTGRKYDRIAVTVQYRSGGRYYSISEVFTVPIFKTEATENKPSLIAFSNESSVYGGVPKNIMITVENSGDETARKTRVQISSQTVSIVGASLFDLGDIMPGEKRNITLRLLPLEDYSSYQIILQFTYREFENGLDVEKQTSAQIGLERVQEAKVVFSSASATYSSGRLRVFGNIANVGERDAKYVNVTIRSGACVGASTYIGDLKSGESTGFTLSCETERVTRTLSISIGYLASPGNWKETRMELAVSGSVGNLTGNLTDRAFRNVSVTRVSPATNITYWAVWLAAGLVVGLVIGRFLFRRKGEEVSDQIEAP</sequence>
<name>A0A3R9PRH6_9CREN</name>
<reference evidence="2 3" key="1">
    <citation type="submission" date="2018-10" db="EMBL/GenBank/DDBJ databases">
        <title>Co-occurring genomic capacity for anaerobic methane metabolism and dissimilatory sulfite reduction discovered in the Korarchaeota.</title>
        <authorList>
            <person name="Mckay L.J."/>
            <person name="Dlakic M."/>
            <person name="Fields M.W."/>
            <person name="Delmont T.O."/>
            <person name="Eren A.M."/>
            <person name="Jay Z.J."/>
            <person name="Klingelsmith K.B."/>
            <person name="Rusch D.B."/>
            <person name="Inskeep W.P."/>
        </authorList>
    </citation>
    <scope>NUCLEOTIDE SEQUENCE [LARGE SCALE GENOMIC DNA]</scope>
    <source>
        <strain evidence="2 3">WS</strain>
    </source>
</reference>
<dbReference type="Proteomes" id="UP000278149">
    <property type="component" value="Unassembled WGS sequence"/>
</dbReference>
<evidence type="ECO:0000313" key="3">
    <source>
        <dbReference type="Proteomes" id="UP000278149"/>
    </source>
</evidence>
<keyword evidence="1" id="KW-1133">Transmembrane helix</keyword>
<gene>
    <name evidence="2" type="ORF">D9Q81_03275</name>
</gene>
<evidence type="ECO:0000256" key="1">
    <source>
        <dbReference type="SAM" id="Phobius"/>
    </source>
</evidence>
<dbReference type="EMBL" id="RCOR01000018">
    <property type="protein sequence ID" value="RSN69635.1"/>
    <property type="molecule type" value="Genomic_DNA"/>
</dbReference>
<dbReference type="RefSeq" id="WP_125741252.1">
    <property type="nucleotide sequence ID" value="NZ_RCOR01000018.1"/>
</dbReference>